<accession>A0A6J7GEU4</accession>
<evidence type="ECO:0000313" key="1">
    <source>
        <dbReference type="EMBL" id="CAB4906807.1"/>
    </source>
</evidence>
<protein>
    <submittedName>
        <fullName evidence="1">Unannotated protein</fullName>
    </submittedName>
</protein>
<name>A0A6J7GEU4_9ZZZZ</name>
<dbReference type="EMBL" id="CAFBMR010000011">
    <property type="protein sequence ID" value="CAB4906807.1"/>
    <property type="molecule type" value="Genomic_DNA"/>
</dbReference>
<dbReference type="AlphaFoldDB" id="A0A6J7GEU4"/>
<proteinExistence type="predicted"/>
<gene>
    <name evidence="1" type="ORF">UFOPK3610_00485</name>
</gene>
<organism evidence="1">
    <name type="scientific">freshwater metagenome</name>
    <dbReference type="NCBI Taxonomy" id="449393"/>
    <lineage>
        <taxon>unclassified sequences</taxon>
        <taxon>metagenomes</taxon>
        <taxon>ecological metagenomes</taxon>
    </lineage>
</organism>
<reference evidence="1" key="1">
    <citation type="submission" date="2020-05" db="EMBL/GenBank/DDBJ databases">
        <authorList>
            <person name="Chiriac C."/>
            <person name="Salcher M."/>
            <person name="Ghai R."/>
            <person name="Kavagutti S V."/>
        </authorList>
    </citation>
    <scope>NUCLEOTIDE SEQUENCE</scope>
</reference>
<sequence>MVDHAGLRKDSAALLGVPVQAAALFVIDIGRLAPTVGGITGAVVADSVTELITDNVLADGLAQGVGYVAGRHAVYVNAAGAAGLTPVMILAVTDEFFSLLDWNGNVRSGTGPTMVFARFERANVQVSASKSGPTHHITLTQGDVSIKVQCNIGLLAPGKKEMRDVLAALGVQ</sequence>